<organism evidence="7 8">
    <name type="scientific">Desulfomicrobium apsheronum</name>
    <dbReference type="NCBI Taxonomy" id="52560"/>
    <lineage>
        <taxon>Bacteria</taxon>
        <taxon>Pseudomonadati</taxon>
        <taxon>Thermodesulfobacteriota</taxon>
        <taxon>Desulfovibrionia</taxon>
        <taxon>Desulfovibrionales</taxon>
        <taxon>Desulfomicrobiaceae</taxon>
        <taxon>Desulfomicrobium</taxon>
    </lineage>
</organism>
<evidence type="ECO:0000256" key="2">
    <source>
        <dbReference type="ARBA" id="ARBA00022475"/>
    </source>
</evidence>
<dbReference type="AlphaFoldDB" id="A0A1I3PZS1"/>
<gene>
    <name evidence="7" type="ORF">SAMN04488082_102163</name>
</gene>
<evidence type="ECO:0000256" key="5">
    <source>
        <dbReference type="ARBA" id="ARBA00023136"/>
    </source>
</evidence>
<dbReference type="PANTHER" id="PTHR43370">
    <property type="entry name" value="SUGAR ABC TRANSPORTER INTEGRAL MEMBRANE PROTEIN-RELATED"/>
    <property type="match status" value="1"/>
</dbReference>
<keyword evidence="4 6" id="KW-1133">Transmembrane helix</keyword>
<feature type="transmembrane region" description="Helical" evidence="6">
    <location>
        <begin position="142"/>
        <end position="158"/>
    </location>
</feature>
<dbReference type="RefSeq" id="WP_092372635.1">
    <property type="nucleotide sequence ID" value="NZ_FORX01000002.1"/>
</dbReference>
<dbReference type="GO" id="GO:0022857">
    <property type="term" value="F:transmembrane transporter activity"/>
    <property type="evidence" value="ECO:0007669"/>
    <property type="project" value="InterPro"/>
</dbReference>
<dbReference type="Proteomes" id="UP000198635">
    <property type="component" value="Unassembled WGS sequence"/>
</dbReference>
<dbReference type="PANTHER" id="PTHR43370:SF2">
    <property type="entry name" value="ABC TRANSPORTER PERMEASE PROTEIN"/>
    <property type="match status" value="1"/>
</dbReference>
<proteinExistence type="predicted"/>
<dbReference type="EMBL" id="FORX01000002">
    <property type="protein sequence ID" value="SFJ26920.1"/>
    <property type="molecule type" value="Genomic_DNA"/>
</dbReference>
<evidence type="ECO:0000256" key="4">
    <source>
        <dbReference type="ARBA" id="ARBA00022989"/>
    </source>
</evidence>
<dbReference type="STRING" id="52560.SAMN04488082_102163"/>
<reference evidence="8" key="1">
    <citation type="submission" date="2016-10" db="EMBL/GenBank/DDBJ databases">
        <authorList>
            <person name="Varghese N."/>
            <person name="Submissions S."/>
        </authorList>
    </citation>
    <scope>NUCLEOTIDE SEQUENCE [LARGE SCALE GENOMIC DNA]</scope>
    <source>
        <strain evidence="8">DSM 5918</strain>
    </source>
</reference>
<feature type="transmembrane region" description="Helical" evidence="6">
    <location>
        <begin position="271"/>
        <end position="291"/>
    </location>
</feature>
<sequence length="327" mass="34357">MQEFALIMAGILLAGAPLVLATLGETITEKAGVINLSLDGTIILAAMASFALASITGSAWIGALGGMAVGALVASVLGLTNIYLGQSQLAVGFILTLLTRDLAYFLGHSYSRQPGPSLGYWGIPGLSDTPLLDLLLGRQSPVVSISLAAIALCWWWMYKTSAGMRLRAVGESPRAAFGRGIRVRLSRLMACLVGGALVGLAGAAYSLAVKPGWGRPQGCEGAGWIALAIVIFGGWHPVRAAIGAYFFAALQVSGIYLQDIFPSIPAQVFQVAPFPMMIVTLLAVNLGRVGFVQDMMRRYPFLGRFSGSWPITAPAALGQDFDPKKGL</sequence>
<evidence type="ECO:0000256" key="6">
    <source>
        <dbReference type="SAM" id="Phobius"/>
    </source>
</evidence>
<dbReference type="OrthoDB" id="9792579at2"/>
<evidence type="ECO:0000256" key="1">
    <source>
        <dbReference type="ARBA" id="ARBA00004651"/>
    </source>
</evidence>
<feature type="transmembrane region" description="Helical" evidence="6">
    <location>
        <begin position="221"/>
        <end position="238"/>
    </location>
</feature>
<name>A0A1I3PZS1_9BACT</name>
<feature type="transmembrane region" description="Helical" evidence="6">
    <location>
        <begin position="89"/>
        <end position="106"/>
    </location>
</feature>
<evidence type="ECO:0000256" key="3">
    <source>
        <dbReference type="ARBA" id="ARBA00022692"/>
    </source>
</evidence>
<keyword evidence="3 6" id="KW-0812">Transmembrane</keyword>
<feature type="transmembrane region" description="Helical" evidence="6">
    <location>
        <begin position="188"/>
        <end position="209"/>
    </location>
</feature>
<dbReference type="Pfam" id="PF02653">
    <property type="entry name" value="BPD_transp_2"/>
    <property type="match status" value="1"/>
</dbReference>
<evidence type="ECO:0000313" key="8">
    <source>
        <dbReference type="Proteomes" id="UP000198635"/>
    </source>
</evidence>
<accession>A0A1I3PZS1</accession>
<keyword evidence="8" id="KW-1185">Reference proteome</keyword>
<dbReference type="GO" id="GO:0005886">
    <property type="term" value="C:plasma membrane"/>
    <property type="evidence" value="ECO:0007669"/>
    <property type="project" value="UniProtKB-SubCell"/>
</dbReference>
<feature type="transmembrane region" description="Helical" evidence="6">
    <location>
        <begin position="31"/>
        <end position="53"/>
    </location>
</feature>
<keyword evidence="2" id="KW-1003">Cell membrane</keyword>
<comment type="subcellular location">
    <subcellularLocation>
        <location evidence="1">Cell membrane</location>
        <topology evidence="1">Multi-pass membrane protein</topology>
    </subcellularLocation>
</comment>
<dbReference type="InterPro" id="IPR001851">
    <property type="entry name" value="ABC_transp_permease"/>
</dbReference>
<protein>
    <submittedName>
        <fullName evidence="7">Nucleoside ABC transporter membrane protein</fullName>
    </submittedName>
</protein>
<feature type="transmembrane region" description="Helical" evidence="6">
    <location>
        <begin position="60"/>
        <end position="83"/>
    </location>
</feature>
<evidence type="ECO:0000313" key="7">
    <source>
        <dbReference type="EMBL" id="SFJ26920.1"/>
    </source>
</evidence>
<feature type="transmembrane region" description="Helical" evidence="6">
    <location>
        <begin position="245"/>
        <end position="265"/>
    </location>
</feature>
<keyword evidence="5 6" id="KW-0472">Membrane</keyword>
<dbReference type="CDD" id="cd06580">
    <property type="entry name" value="TM_PBP1_transp_TpRbsC_like"/>
    <property type="match status" value="1"/>
</dbReference>